<dbReference type="Pfam" id="PF14532">
    <property type="entry name" value="Sigma54_activ_2"/>
    <property type="match status" value="1"/>
</dbReference>
<reference evidence="8" key="2">
    <citation type="journal article" date="2020" name="Microorganisms">
        <title>Osmotic Adaptation and Compatible Solute Biosynthesis of Phototrophic Bacteria as Revealed from Genome Analyses.</title>
        <authorList>
            <person name="Imhoff J.F."/>
            <person name="Rahn T."/>
            <person name="Kunzel S."/>
            <person name="Keller A."/>
            <person name="Neulinger S.C."/>
        </authorList>
    </citation>
    <scope>NUCLEOTIDE SEQUENCE</scope>
    <source>
        <strain evidence="8">IM 151</strain>
    </source>
</reference>
<dbReference type="InterPro" id="IPR027417">
    <property type="entry name" value="P-loop_NTPase"/>
</dbReference>
<dbReference type="Gene3D" id="1.10.10.60">
    <property type="entry name" value="Homeodomain-like"/>
    <property type="match status" value="1"/>
</dbReference>
<protein>
    <recommendedName>
        <fullName evidence="7">Sigma-54 factor interaction domain-containing protein</fullName>
    </recommendedName>
</protein>
<sequence length="338" mass="36004">MEFASCRTAPLPAPAREPSFTAMHPSLQAPPPPAPAPELPPSLARELERLGALLALAEPLLIGGAGGAGKASIARALHARRPGGGAPLAFIDVGARQLSRELLARWCDGATLFLRHVDELERGGQRLLLDALVAAEASTAQPPLQLIATSCGDLRMRVLSRRFDAALYHRLNAFPFDVAPLAERPEDTLWYAQRVLEDFGRATGRSLQLGARARAALTACSWPGNLTQLRACVLRAAGQCSSACLDALPCGDSRCLVAAPRRADAAPRDAGERVPPSSVSGAAAMRRGQRGLAVERAALVDALERSGWVQAQAARRLALTIRQVSYAIRCYGIDVQRR</sequence>
<proteinExistence type="predicted"/>
<dbReference type="Proteomes" id="UP001041814">
    <property type="component" value="Unassembled WGS sequence"/>
</dbReference>
<gene>
    <name evidence="8" type="ORF">CKO43_03265</name>
</gene>
<feature type="compositionally biased region" description="Pro residues" evidence="6">
    <location>
        <begin position="28"/>
        <end position="40"/>
    </location>
</feature>
<keyword evidence="9" id="KW-1185">Reference proteome</keyword>
<dbReference type="PRINTS" id="PR01590">
    <property type="entry name" value="HTHFIS"/>
</dbReference>
<evidence type="ECO:0000313" key="9">
    <source>
        <dbReference type="Proteomes" id="UP001041814"/>
    </source>
</evidence>
<keyword evidence="1" id="KW-0547">Nucleotide-binding</keyword>
<dbReference type="InterPro" id="IPR058031">
    <property type="entry name" value="AAA_lid_NorR"/>
</dbReference>
<evidence type="ECO:0000256" key="5">
    <source>
        <dbReference type="ARBA" id="ARBA00023163"/>
    </source>
</evidence>
<reference evidence="8" key="1">
    <citation type="submission" date="2017-08" db="EMBL/GenBank/DDBJ databases">
        <authorList>
            <person name="Imhoff J.F."/>
            <person name="Rahn T."/>
            <person name="Kuenzel S."/>
            <person name="Neulinger S.C."/>
        </authorList>
    </citation>
    <scope>NUCLEOTIDE SEQUENCE</scope>
    <source>
        <strain evidence="8">IM 151</strain>
    </source>
</reference>
<name>A0ABS1DQR6_RUBGE</name>
<evidence type="ECO:0000259" key="7">
    <source>
        <dbReference type="PROSITE" id="PS50045"/>
    </source>
</evidence>
<feature type="domain" description="Sigma-54 factor interaction" evidence="7">
    <location>
        <begin position="42"/>
        <end position="238"/>
    </location>
</feature>
<dbReference type="Pfam" id="PF25601">
    <property type="entry name" value="AAA_lid_14"/>
    <property type="match status" value="1"/>
</dbReference>
<accession>A0ABS1DQR6</accession>
<keyword evidence="5" id="KW-0804">Transcription</keyword>
<dbReference type="PROSITE" id="PS50045">
    <property type="entry name" value="SIGMA54_INTERACT_4"/>
    <property type="match status" value="1"/>
</dbReference>
<evidence type="ECO:0000256" key="4">
    <source>
        <dbReference type="ARBA" id="ARBA00023125"/>
    </source>
</evidence>
<evidence type="ECO:0000256" key="1">
    <source>
        <dbReference type="ARBA" id="ARBA00022741"/>
    </source>
</evidence>
<feature type="region of interest" description="Disordered" evidence="6">
    <location>
        <begin position="1"/>
        <end position="41"/>
    </location>
</feature>
<evidence type="ECO:0000256" key="3">
    <source>
        <dbReference type="ARBA" id="ARBA00023015"/>
    </source>
</evidence>
<dbReference type="PANTHER" id="PTHR32071">
    <property type="entry name" value="TRANSCRIPTIONAL REGULATORY PROTEIN"/>
    <property type="match status" value="1"/>
</dbReference>
<dbReference type="Gene3D" id="1.10.8.60">
    <property type="match status" value="1"/>
</dbReference>
<keyword evidence="4" id="KW-0238">DNA-binding</keyword>
<comment type="caution">
    <text evidence="8">The sequence shown here is derived from an EMBL/GenBank/DDBJ whole genome shotgun (WGS) entry which is preliminary data.</text>
</comment>
<organism evidence="8 9">
    <name type="scientific">Rubrivivax gelatinosus</name>
    <name type="common">Rhodocyclus gelatinosus</name>
    <name type="synonym">Rhodopseudomonas gelatinosa</name>
    <dbReference type="NCBI Taxonomy" id="28068"/>
    <lineage>
        <taxon>Bacteria</taxon>
        <taxon>Pseudomonadati</taxon>
        <taxon>Pseudomonadota</taxon>
        <taxon>Betaproteobacteria</taxon>
        <taxon>Burkholderiales</taxon>
        <taxon>Sphaerotilaceae</taxon>
        <taxon>Rubrivivax</taxon>
    </lineage>
</organism>
<dbReference type="Gene3D" id="3.40.50.300">
    <property type="entry name" value="P-loop containing nucleotide triphosphate hydrolases"/>
    <property type="match status" value="1"/>
</dbReference>
<evidence type="ECO:0000256" key="6">
    <source>
        <dbReference type="SAM" id="MobiDB-lite"/>
    </source>
</evidence>
<keyword evidence="2" id="KW-0067">ATP-binding</keyword>
<evidence type="ECO:0000256" key="2">
    <source>
        <dbReference type="ARBA" id="ARBA00022840"/>
    </source>
</evidence>
<dbReference type="InterPro" id="IPR002078">
    <property type="entry name" value="Sigma_54_int"/>
</dbReference>
<dbReference type="EMBL" id="NRRU01000007">
    <property type="protein sequence ID" value="MBK1711798.1"/>
    <property type="molecule type" value="Genomic_DNA"/>
</dbReference>
<dbReference type="SUPFAM" id="SSF52540">
    <property type="entry name" value="P-loop containing nucleoside triphosphate hydrolases"/>
    <property type="match status" value="1"/>
</dbReference>
<dbReference type="PANTHER" id="PTHR32071:SF117">
    <property type="entry name" value="PTS-DEPENDENT DIHYDROXYACETONE KINASE OPERON REGULATORY PROTEIN-RELATED"/>
    <property type="match status" value="1"/>
</dbReference>
<evidence type="ECO:0000313" key="8">
    <source>
        <dbReference type="EMBL" id="MBK1711798.1"/>
    </source>
</evidence>
<keyword evidence="3" id="KW-0805">Transcription regulation</keyword>
<dbReference type="Pfam" id="PF02954">
    <property type="entry name" value="HTH_8"/>
    <property type="match status" value="1"/>
</dbReference>
<dbReference type="InterPro" id="IPR002197">
    <property type="entry name" value="HTH_Fis"/>
</dbReference>